<evidence type="ECO:0000256" key="1">
    <source>
        <dbReference type="ARBA" id="ARBA00004651"/>
    </source>
</evidence>
<feature type="transmembrane region" description="Helical" evidence="7">
    <location>
        <begin position="98"/>
        <end position="118"/>
    </location>
</feature>
<feature type="domain" description="Prepilin type IV endopeptidase peptidase" evidence="8">
    <location>
        <begin position="103"/>
        <end position="204"/>
    </location>
</feature>
<comment type="similarity">
    <text evidence="2">Belongs to the peptidase A24 family.</text>
</comment>
<evidence type="ECO:0000256" key="3">
    <source>
        <dbReference type="ARBA" id="ARBA00022475"/>
    </source>
</evidence>
<dbReference type="Gene3D" id="1.20.120.1220">
    <property type="match status" value="1"/>
</dbReference>
<keyword evidence="4 7" id="KW-0812">Transmembrane</keyword>
<evidence type="ECO:0000259" key="9">
    <source>
        <dbReference type="Pfam" id="PF06750"/>
    </source>
</evidence>
<dbReference type="PANTHER" id="PTHR30487:SF0">
    <property type="entry name" value="PREPILIN LEADER PEPTIDASE_N-METHYLTRANSFERASE-RELATED"/>
    <property type="match status" value="1"/>
</dbReference>
<comment type="caution">
    <text evidence="10">The sequence shown here is derived from an EMBL/GenBank/DDBJ whole genome shotgun (WGS) entry which is preliminary data.</text>
</comment>
<dbReference type="PANTHER" id="PTHR30487">
    <property type="entry name" value="TYPE 4 PREPILIN-LIKE PROTEINS LEADER PEPTIDE-PROCESSING ENZYME"/>
    <property type="match status" value="1"/>
</dbReference>
<protein>
    <submittedName>
        <fullName evidence="11">Prepilin peptidase</fullName>
    </submittedName>
    <submittedName>
        <fullName evidence="10">Type IV leader peptidase family protein</fullName>
    </submittedName>
</protein>
<comment type="subcellular location">
    <subcellularLocation>
        <location evidence="1">Cell membrane</location>
        <topology evidence="1">Multi-pass membrane protein</topology>
    </subcellularLocation>
</comment>
<dbReference type="Proteomes" id="UP000264294">
    <property type="component" value="Unassembled WGS sequence"/>
</dbReference>
<keyword evidence="6 7" id="KW-0472">Membrane</keyword>
<feature type="transmembrane region" description="Helical" evidence="7">
    <location>
        <begin position="180"/>
        <end position="207"/>
    </location>
</feature>
<feature type="transmembrane region" description="Helical" evidence="7">
    <location>
        <begin position="72"/>
        <end position="92"/>
    </location>
</feature>
<feature type="domain" description="Prepilin peptidase A24 N-terminal" evidence="9">
    <location>
        <begin position="10"/>
        <end position="90"/>
    </location>
</feature>
<keyword evidence="5 7" id="KW-1133">Transmembrane helix</keyword>
<evidence type="ECO:0000256" key="5">
    <source>
        <dbReference type="ARBA" id="ARBA00022989"/>
    </source>
</evidence>
<sequence length="240" mass="26828">MFIYLYAFLAGVVLGSFYMVIAIRVPVGKSIVTPQSYCHYCKHALKPKELIPIISFWLQKGRCTYCKKKIPNVYILFEAVTGSLFLLTAYIIGIEKELIVVLSLFSLLLIITVTDLVYMLIPDRILIYFGCLLIIECIFVPLVFWGDSVTGGGTIFVTLYIIQRIHPKGLGGGDVKLLSLLGFIIGVKGIFITLCLASCFGFCFFKVSLLLKRITVKEPMPFGPFIAIGTVCYMLIVYSK</sequence>
<accession>A0A090ZHI8</accession>
<dbReference type="RefSeq" id="WP_042982605.1">
    <property type="nucleotide sequence ID" value="NZ_JMQC01000008.1"/>
</dbReference>
<gene>
    <name evidence="11" type="ORF">D0U04_28420</name>
    <name evidence="10" type="ORF">DJ93_3772</name>
</gene>
<evidence type="ECO:0000256" key="7">
    <source>
        <dbReference type="SAM" id="Phobius"/>
    </source>
</evidence>
<evidence type="ECO:0000313" key="13">
    <source>
        <dbReference type="Proteomes" id="UP000264294"/>
    </source>
</evidence>
<dbReference type="EMBL" id="JMQC01000008">
    <property type="protein sequence ID" value="KFN03701.1"/>
    <property type="molecule type" value="Genomic_DNA"/>
</dbReference>
<keyword evidence="3" id="KW-1003">Cell membrane</keyword>
<evidence type="ECO:0000259" key="8">
    <source>
        <dbReference type="Pfam" id="PF01478"/>
    </source>
</evidence>
<dbReference type="EMBL" id="QVOD01000072">
    <property type="protein sequence ID" value="RFT62354.1"/>
    <property type="molecule type" value="Genomic_DNA"/>
</dbReference>
<keyword evidence="13" id="KW-1185">Reference proteome</keyword>
<dbReference type="InterPro" id="IPR000045">
    <property type="entry name" value="Prepilin_IV_endopep_pep"/>
</dbReference>
<organism evidence="10 12">
    <name type="scientific">Bacillus clarus</name>
    <dbReference type="NCBI Taxonomy" id="2338372"/>
    <lineage>
        <taxon>Bacteria</taxon>
        <taxon>Bacillati</taxon>
        <taxon>Bacillota</taxon>
        <taxon>Bacilli</taxon>
        <taxon>Bacillales</taxon>
        <taxon>Bacillaceae</taxon>
        <taxon>Bacillus</taxon>
        <taxon>Bacillus cereus group</taxon>
    </lineage>
</organism>
<dbReference type="AlphaFoldDB" id="A0A090ZHI8"/>
<feature type="transmembrane region" description="Helical" evidence="7">
    <location>
        <begin position="125"/>
        <end position="145"/>
    </location>
</feature>
<evidence type="ECO:0000256" key="2">
    <source>
        <dbReference type="ARBA" id="ARBA00005801"/>
    </source>
</evidence>
<proteinExistence type="inferred from homology"/>
<evidence type="ECO:0000313" key="11">
    <source>
        <dbReference type="EMBL" id="RFT62354.1"/>
    </source>
</evidence>
<evidence type="ECO:0000313" key="10">
    <source>
        <dbReference type="EMBL" id="KFN03701.1"/>
    </source>
</evidence>
<dbReference type="GO" id="GO:0005886">
    <property type="term" value="C:plasma membrane"/>
    <property type="evidence" value="ECO:0007669"/>
    <property type="project" value="UniProtKB-SubCell"/>
</dbReference>
<reference evidence="10 12" key="1">
    <citation type="submission" date="2014-04" db="EMBL/GenBank/DDBJ databases">
        <authorList>
            <person name="Bishop-Lilly K.A."/>
            <person name="Broomall S.M."/>
            <person name="Chain P.S."/>
            <person name="Chertkov O."/>
            <person name="Coyne S.R."/>
            <person name="Daligault H.E."/>
            <person name="Davenport K.W."/>
            <person name="Erkkila T."/>
            <person name="Frey K.G."/>
            <person name="Gibbons H.S."/>
            <person name="Gu W."/>
            <person name="Jaissle J."/>
            <person name="Johnson S.L."/>
            <person name="Koroleva G.I."/>
            <person name="Ladner J.T."/>
            <person name="Lo C.-C."/>
            <person name="Minogue T.D."/>
            <person name="Munk C."/>
            <person name="Palacios G.F."/>
            <person name="Redden C.L."/>
            <person name="Rosenzweig C.N."/>
            <person name="Scholz M.B."/>
            <person name="Teshima H."/>
            <person name="Xu Y."/>
        </authorList>
    </citation>
    <scope>NUCLEOTIDE SEQUENCE [LARGE SCALE GENOMIC DNA]</scope>
    <source>
        <strain evidence="10 12">BHP</strain>
    </source>
</reference>
<feature type="transmembrane region" description="Helical" evidence="7">
    <location>
        <begin position="6"/>
        <end position="27"/>
    </location>
</feature>
<dbReference type="Pfam" id="PF01478">
    <property type="entry name" value="Peptidase_A24"/>
    <property type="match status" value="1"/>
</dbReference>
<dbReference type="Proteomes" id="UP000029389">
    <property type="component" value="Unassembled WGS sequence"/>
</dbReference>
<dbReference type="GO" id="GO:0006465">
    <property type="term" value="P:signal peptide processing"/>
    <property type="evidence" value="ECO:0007669"/>
    <property type="project" value="TreeGrafter"/>
</dbReference>
<dbReference type="InterPro" id="IPR010627">
    <property type="entry name" value="Prepilin_pept_A24_N"/>
</dbReference>
<reference evidence="11 13" key="2">
    <citation type="submission" date="2018-08" db="EMBL/GenBank/DDBJ databases">
        <title>Bacillus clarus sp. nov. strain PS00077A.</title>
        <authorList>
            <person name="Mendez Acevedo M."/>
            <person name="Carroll L."/>
            <person name="Mukherjee M."/>
            <person name="Wiedmann M."/>
            <person name="Kovac J."/>
        </authorList>
    </citation>
    <scope>NUCLEOTIDE SEQUENCE [LARGE SCALE GENOMIC DNA]</scope>
    <source>
        <strain evidence="11 13">PS00077A</strain>
    </source>
</reference>
<name>A0A090ZHI8_9BACI</name>
<dbReference type="GO" id="GO:0004190">
    <property type="term" value="F:aspartic-type endopeptidase activity"/>
    <property type="evidence" value="ECO:0007669"/>
    <property type="project" value="InterPro"/>
</dbReference>
<feature type="transmembrane region" description="Helical" evidence="7">
    <location>
        <begin position="219"/>
        <end position="238"/>
    </location>
</feature>
<dbReference type="InterPro" id="IPR050882">
    <property type="entry name" value="Prepilin_peptidase/N-MTase"/>
</dbReference>
<dbReference type="Pfam" id="PF06750">
    <property type="entry name" value="A24_N_bact"/>
    <property type="match status" value="1"/>
</dbReference>
<evidence type="ECO:0000256" key="6">
    <source>
        <dbReference type="ARBA" id="ARBA00023136"/>
    </source>
</evidence>
<evidence type="ECO:0000313" key="12">
    <source>
        <dbReference type="Proteomes" id="UP000029389"/>
    </source>
</evidence>
<evidence type="ECO:0000256" key="4">
    <source>
        <dbReference type="ARBA" id="ARBA00022692"/>
    </source>
</evidence>
<dbReference type="PATRIC" id="fig|1405.8.peg.3879"/>